<dbReference type="EMBL" id="LPWH01000054">
    <property type="protein sequence ID" value="POR03287.1"/>
    <property type="molecule type" value="Genomic_DNA"/>
</dbReference>
<evidence type="ECO:0000259" key="2">
    <source>
        <dbReference type="Pfam" id="PF01551"/>
    </source>
</evidence>
<feature type="transmembrane region" description="Helical" evidence="1">
    <location>
        <begin position="102"/>
        <end position="124"/>
    </location>
</feature>
<evidence type="ECO:0000256" key="1">
    <source>
        <dbReference type="SAM" id="Phobius"/>
    </source>
</evidence>
<keyword evidence="1" id="KW-0812">Transmembrane</keyword>
<organism evidence="3 4">
    <name type="scientific">Alkalispirochaeta sphaeroplastigenens</name>
    <dbReference type="NCBI Taxonomy" id="1187066"/>
    <lineage>
        <taxon>Bacteria</taxon>
        <taxon>Pseudomonadati</taxon>
        <taxon>Spirochaetota</taxon>
        <taxon>Spirochaetia</taxon>
        <taxon>Spirochaetales</taxon>
        <taxon>Spirochaetaceae</taxon>
        <taxon>Alkalispirochaeta</taxon>
    </lineage>
</organism>
<keyword evidence="1" id="KW-1133">Transmembrane helix</keyword>
<dbReference type="AlphaFoldDB" id="A0A2S4JUT7"/>
<feature type="domain" description="M23ase beta-sheet core" evidence="2">
    <location>
        <begin position="276"/>
        <end position="370"/>
    </location>
</feature>
<dbReference type="OrthoDB" id="305469at2"/>
<dbReference type="PANTHER" id="PTHR21666:SF270">
    <property type="entry name" value="MUREIN HYDROLASE ACTIVATOR ENVC"/>
    <property type="match status" value="1"/>
</dbReference>
<keyword evidence="4" id="KW-1185">Reference proteome</keyword>
<dbReference type="Proteomes" id="UP000237350">
    <property type="component" value="Unassembled WGS sequence"/>
</dbReference>
<dbReference type="InterPro" id="IPR011055">
    <property type="entry name" value="Dup_hybrid_motif"/>
</dbReference>
<dbReference type="InterPro" id="IPR050570">
    <property type="entry name" value="Cell_wall_metabolism_enzyme"/>
</dbReference>
<comment type="caution">
    <text evidence="3">The sequence shown here is derived from an EMBL/GenBank/DDBJ whole genome shotgun (WGS) entry which is preliminary data.</text>
</comment>
<dbReference type="SUPFAM" id="SSF51261">
    <property type="entry name" value="Duplicated hybrid motif"/>
    <property type="match status" value="1"/>
</dbReference>
<evidence type="ECO:0000313" key="3">
    <source>
        <dbReference type="EMBL" id="POR03287.1"/>
    </source>
</evidence>
<gene>
    <name evidence="3" type="ORF">AU468_05365</name>
</gene>
<dbReference type="CDD" id="cd12797">
    <property type="entry name" value="M23_peptidase"/>
    <property type="match status" value="1"/>
</dbReference>
<dbReference type="Gene3D" id="2.70.70.10">
    <property type="entry name" value="Glucose Permease (Domain IIA)"/>
    <property type="match status" value="1"/>
</dbReference>
<dbReference type="GO" id="GO:0004222">
    <property type="term" value="F:metalloendopeptidase activity"/>
    <property type="evidence" value="ECO:0007669"/>
    <property type="project" value="TreeGrafter"/>
</dbReference>
<accession>A0A2S4JUT7</accession>
<proteinExistence type="predicted"/>
<evidence type="ECO:0000313" key="4">
    <source>
        <dbReference type="Proteomes" id="UP000237350"/>
    </source>
</evidence>
<dbReference type="InterPro" id="IPR016047">
    <property type="entry name" value="M23ase_b-sheet_dom"/>
</dbReference>
<sequence length="385" mass="42553">MEPTHPALPEKSLWRIICRFGLWIICPAPGGGEKGAKIDGPRPLWYRTSTELTFMAYDTSPRKRSTPKESGRQGGRFRNILTQRFTIMLIPHSERSVFNFQISLLALGVLFLGALFLVATFLYLSSVRIGTGALVDSQAQEIARSQTDLEATIQEIQKVLRVARAFDQEMVDTLNSLGIERRDSSGASGLTRGDLAEFSDLQVVAENRAREIQDLRNLSDRLGDSLEPLQQIQRVLRSREELLSDIPNLWPVAGGVGRVLLEFGPNIHPITGAWYIHKGTVIAAPPGSPVVASANGRVVEMGYDPDQGLYVYLRHKYGFRTRYSHLQRVTVREGQNLLQGEEIGSVGNSGLAPGYGLDFIVKIGTDVVDPAAFLTLRGRLDSRGI</sequence>
<dbReference type="PANTHER" id="PTHR21666">
    <property type="entry name" value="PEPTIDASE-RELATED"/>
    <property type="match status" value="1"/>
</dbReference>
<protein>
    <recommendedName>
        <fullName evidence="2">M23ase beta-sheet core domain-containing protein</fullName>
    </recommendedName>
</protein>
<reference evidence="4" key="1">
    <citation type="submission" date="2015-12" db="EMBL/GenBank/DDBJ databases">
        <authorList>
            <person name="Lodha T.D."/>
            <person name="Chintalapati S."/>
            <person name="Chintalapati V.R."/>
            <person name="Sravanthi T."/>
        </authorList>
    </citation>
    <scope>NUCLEOTIDE SEQUENCE [LARGE SCALE GENOMIC DNA]</scope>
    <source>
        <strain evidence="4">JC133</strain>
    </source>
</reference>
<dbReference type="Pfam" id="PF01551">
    <property type="entry name" value="Peptidase_M23"/>
    <property type="match status" value="1"/>
</dbReference>
<keyword evidence="1" id="KW-0472">Membrane</keyword>
<name>A0A2S4JUT7_9SPIO</name>